<accession>A0AAE3W597</accession>
<dbReference type="RefSeq" id="WP_307244009.1">
    <property type="nucleotide sequence ID" value="NZ_JAUSUZ010000001.1"/>
</dbReference>
<gene>
    <name evidence="1" type="ORF">J2S42_005721</name>
</gene>
<keyword evidence="2" id="KW-1185">Reference proteome</keyword>
<comment type="caution">
    <text evidence="1">The sequence shown here is derived from an EMBL/GenBank/DDBJ whole genome shotgun (WGS) entry which is preliminary data.</text>
</comment>
<sequence length="47" mass="4630">MCAIAMGGIGVGNAVNASTPGTVVRKMEVFSPTGTGLGFVPIYSAIS</sequence>
<protein>
    <submittedName>
        <fullName evidence="1">Uncharacterized protein</fullName>
    </submittedName>
</protein>
<dbReference type="EMBL" id="JAUSUZ010000001">
    <property type="protein sequence ID" value="MDQ0369052.1"/>
    <property type="molecule type" value="Genomic_DNA"/>
</dbReference>
<dbReference type="Proteomes" id="UP001240236">
    <property type="component" value="Unassembled WGS sequence"/>
</dbReference>
<evidence type="ECO:0000313" key="2">
    <source>
        <dbReference type="Proteomes" id="UP001240236"/>
    </source>
</evidence>
<evidence type="ECO:0000313" key="1">
    <source>
        <dbReference type="EMBL" id="MDQ0369052.1"/>
    </source>
</evidence>
<reference evidence="1 2" key="1">
    <citation type="submission" date="2023-07" db="EMBL/GenBank/DDBJ databases">
        <title>Sequencing the genomes of 1000 actinobacteria strains.</title>
        <authorList>
            <person name="Klenk H.-P."/>
        </authorList>
    </citation>
    <scope>NUCLEOTIDE SEQUENCE [LARGE SCALE GENOMIC DNA]</scope>
    <source>
        <strain evidence="1 2">DSM 44709</strain>
    </source>
</reference>
<name>A0AAE3W597_9ACTN</name>
<proteinExistence type="predicted"/>
<organism evidence="1 2">
    <name type="scientific">Catenuloplanes indicus</name>
    <dbReference type="NCBI Taxonomy" id="137267"/>
    <lineage>
        <taxon>Bacteria</taxon>
        <taxon>Bacillati</taxon>
        <taxon>Actinomycetota</taxon>
        <taxon>Actinomycetes</taxon>
        <taxon>Micromonosporales</taxon>
        <taxon>Micromonosporaceae</taxon>
        <taxon>Catenuloplanes</taxon>
    </lineage>
</organism>
<dbReference type="AlphaFoldDB" id="A0AAE3W597"/>